<dbReference type="Proteomes" id="UP000589716">
    <property type="component" value="Unassembled WGS sequence"/>
</dbReference>
<evidence type="ECO:0000256" key="1">
    <source>
        <dbReference type="SAM" id="SignalP"/>
    </source>
</evidence>
<feature type="chain" id="PRO_5032416335" description="Lipoprotein" evidence="1">
    <location>
        <begin position="22"/>
        <end position="54"/>
    </location>
</feature>
<reference evidence="2 3" key="1">
    <citation type="submission" date="2020-07" db="EMBL/GenBank/DDBJ databases">
        <authorList>
            <person name="Maaloum M."/>
        </authorList>
    </citation>
    <scope>NUCLEOTIDE SEQUENCE [LARGE SCALE GENOMIC DNA]</scope>
    <source>
        <strain evidence="2 3">GCS-AN-3</strain>
    </source>
</reference>
<dbReference type="AlphaFoldDB" id="A0A853IYC4"/>
<dbReference type="PROSITE" id="PS51257">
    <property type="entry name" value="PROKAR_LIPOPROTEIN"/>
    <property type="match status" value="1"/>
</dbReference>
<dbReference type="EMBL" id="JACCKX010000001">
    <property type="protein sequence ID" value="NZA01939.1"/>
    <property type="molecule type" value="Genomic_DNA"/>
</dbReference>
<dbReference type="RefSeq" id="WP_180550330.1">
    <property type="nucleotide sequence ID" value="NZ_JACCKX010000001.1"/>
</dbReference>
<feature type="signal peptide" evidence="1">
    <location>
        <begin position="1"/>
        <end position="21"/>
    </location>
</feature>
<keyword evidence="1" id="KW-0732">Signal</keyword>
<evidence type="ECO:0000313" key="2">
    <source>
        <dbReference type="EMBL" id="NZA01939.1"/>
    </source>
</evidence>
<accession>A0A853IYC4</accession>
<keyword evidence="3" id="KW-1185">Reference proteome</keyword>
<name>A0A853IYC4_9BURK</name>
<organism evidence="2 3">
    <name type="scientific">Ottowia beijingensis</name>
    <dbReference type="NCBI Taxonomy" id="1207057"/>
    <lineage>
        <taxon>Bacteria</taxon>
        <taxon>Pseudomonadati</taxon>
        <taxon>Pseudomonadota</taxon>
        <taxon>Betaproteobacteria</taxon>
        <taxon>Burkholderiales</taxon>
        <taxon>Comamonadaceae</taxon>
        <taxon>Ottowia</taxon>
    </lineage>
</organism>
<protein>
    <recommendedName>
        <fullName evidence="4">Lipoprotein</fullName>
    </recommendedName>
</protein>
<comment type="caution">
    <text evidence="2">The sequence shown here is derived from an EMBL/GenBank/DDBJ whole genome shotgun (WGS) entry which is preliminary data.</text>
</comment>
<sequence length="54" mass="5374">MRFIRPFIACAGLLAAALTLAGCGATPHNPDTAGATSGVTVYGTADVGVGRVRK</sequence>
<proteinExistence type="predicted"/>
<gene>
    <name evidence="2" type="ORF">H0I39_09550</name>
</gene>
<evidence type="ECO:0000313" key="3">
    <source>
        <dbReference type="Proteomes" id="UP000589716"/>
    </source>
</evidence>
<evidence type="ECO:0008006" key="4">
    <source>
        <dbReference type="Google" id="ProtNLM"/>
    </source>
</evidence>